<comment type="similarity">
    <text evidence="1 3">Belongs to the short-chain dehydrogenases/reductases (SDR) family.</text>
</comment>
<evidence type="ECO:0008006" key="6">
    <source>
        <dbReference type="Google" id="ProtNLM"/>
    </source>
</evidence>
<dbReference type="PRINTS" id="PR00080">
    <property type="entry name" value="SDRFAMILY"/>
</dbReference>
<dbReference type="InterPro" id="IPR002347">
    <property type="entry name" value="SDR_fam"/>
</dbReference>
<dbReference type="AlphaFoldDB" id="A0AAJ0CRU2"/>
<dbReference type="GO" id="GO:0016491">
    <property type="term" value="F:oxidoreductase activity"/>
    <property type="evidence" value="ECO:0007669"/>
    <property type="project" value="UniProtKB-KW"/>
</dbReference>
<dbReference type="EMBL" id="JASWJB010000096">
    <property type="protein sequence ID" value="KAK2598886.1"/>
    <property type="molecule type" value="Genomic_DNA"/>
</dbReference>
<evidence type="ECO:0000256" key="2">
    <source>
        <dbReference type="ARBA" id="ARBA00023002"/>
    </source>
</evidence>
<proteinExistence type="inferred from homology"/>
<dbReference type="Gene3D" id="3.40.50.720">
    <property type="entry name" value="NAD(P)-binding Rossmann-like Domain"/>
    <property type="match status" value="1"/>
</dbReference>
<dbReference type="PANTHER" id="PTHR24320">
    <property type="entry name" value="RETINOL DEHYDROGENASE"/>
    <property type="match status" value="1"/>
</dbReference>
<reference evidence="4" key="1">
    <citation type="submission" date="2023-06" db="EMBL/GenBank/DDBJ databases">
        <title>Conoideocrella luteorostrata (Hypocreales: Clavicipitaceae), a potential biocontrol fungus for elongate hemlock scale in United States Christmas tree production areas.</title>
        <authorList>
            <person name="Barrett H."/>
            <person name="Lovett B."/>
            <person name="Macias A.M."/>
            <person name="Stajich J.E."/>
            <person name="Kasson M.T."/>
        </authorList>
    </citation>
    <scope>NUCLEOTIDE SEQUENCE</scope>
    <source>
        <strain evidence="4">ARSEF 14590</strain>
    </source>
</reference>
<comment type="caution">
    <text evidence="4">The sequence shown here is derived from an EMBL/GenBank/DDBJ whole genome shotgun (WGS) entry which is preliminary data.</text>
</comment>
<accession>A0AAJ0CRU2</accession>
<dbReference type="SUPFAM" id="SSF51735">
    <property type="entry name" value="NAD(P)-binding Rossmann-fold domains"/>
    <property type="match status" value="1"/>
</dbReference>
<evidence type="ECO:0000256" key="1">
    <source>
        <dbReference type="ARBA" id="ARBA00006484"/>
    </source>
</evidence>
<dbReference type="PANTHER" id="PTHR24320:SF283">
    <property type="entry name" value="RETINOL DEHYDROGENASE 11"/>
    <property type="match status" value="1"/>
</dbReference>
<keyword evidence="2" id="KW-0560">Oxidoreductase</keyword>
<keyword evidence="5" id="KW-1185">Reference proteome</keyword>
<dbReference type="InterPro" id="IPR036291">
    <property type="entry name" value="NAD(P)-bd_dom_sf"/>
</dbReference>
<dbReference type="Proteomes" id="UP001251528">
    <property type="component" value="Unassembled WGS sequence"/>
</dbReference>
<gene>
    <name evidence="4" type="ORF">QQS21_005628</name>
</gene>
<evidence type="ECO:0000256" key="3">
    <source>
        <dbReference type="RuleBase" id="RU000363"/>
    </source>
</evidence>
<protein>
    <recommendedName>
        <fullName evidence="6">Short-chain dehydrogenase</fullName>
    </recommendedName>
</protein>
<dbReference type="PRINTS" id="PR00081">
    <property type="entry name" value="GDHRDH"/>
</dbReference>
<evidence type="ECO:0000313" key="5">
    <source>
        <dbReference type="Proteomes" id="UP001251528"/>
    </source>
</evidence>
<name>A0AAJ0CRU2_9HYPO</name>
<dbReference type="Pfam" id="PF00106">
    <property type="entry name" value="adh_short"/>
    <property type="match status" value="1"/>
</dbReference>
<sequence length="325" mass="35143">MASSSYNASTAAAELVHDLATRIKGKIILVTGVSPGGLGAVFAEAVAEAQPAALILAGRNPARVAETVKSITALNNNISVRSLTLDLGSLVKVREAASEVNSWDDITHINVLINNAGIMATDYARSPEGFEGQFATNHLGPFLFTNLIMNKILAAKNPRIVNVSSDGHRLHPIRFFDCNFSDGELYDKWAAYGQSKTANMLMALSLAQKLGESRGLVSCSLHPGVIGTNLTSHLGSFDDLNAADKQLGNREGWADFKWKTPEQGAATHVYAAFHPDLQAHNGAYLQDCHVADPWEDTVKPWGTNVIEAERLWKLSEELVGQKFSY</sequence>
<evidence type="ECO:0000313" key="4">
    <source>
        <dbReference type="EMBL" id="KAK2598886.1"/>
    </source>
</evidence>
<organism evidence="4 5">
    <name type="scientific">Conoideocrella luteorostrata</name>
    <dbReference type="NCBI Taxonomy" id="1105319"/>
    <lineage>
        <taxon>Eukaryota</taxon>
        <taxon>Fungi</taxon>
        <taxon>Dikarya</taxon>
        <taxon>Ascomycota</taxon>
        <taxon>Pezizomycotina</taxon>
        <taxon>Sordariomycetes</taxon>
        <taxon>Hypocreomycetidae</taxon>
        <taxon>Hypocreales</taxon>
        <taxon>Clavicipitaceae</taxon>
        <taxon>Conoideocrella</taxon>
    </lineage>
</organism>